<feature type="transmembrane region" description="Helical" evidence="7">
    <location>
        <begin position="250"/>
        <end position="272"/>
    </location>
</feature>
<feature type="transmembrane region" description="Helical" evidence="7">
    <location>
        <begin position="284"/>
        <end position="306"/>
    </location>
</feature>
<keyword evidence="9" id="KW-1185">Reference proteome</keyword>
<dbReference type="Gene3D" id="1.20.1630.10">
    <property type="entry name" value="Formate dehydrogenase/DMSO reductase domain"/>
    <property type="match status" value="1"/>
</dbReference>
<keyword evidence="5 7" id="KW-1133">Transmembrane helix</keyword>
<dbReference type="Proteomes" id="UP000192569">
    <property type="component" value="Chromosome I"/>
</dbReference>
<feature type="transmembrane region" description="Helical" evidence="7">
    <location>
        <begin position="387"/>
        <end position="411"/>
    </location>
</feature>
<proteinExistence type="inferred from homology"/>
<gene>
    <name evidence="8" type="ORF">SAMN00808754_2097</name>
</gene>
<feature type="transmembrane region" description="Helical" evidence="7">
    <location>
        <begin position="117"/>
        <end position="140"/>
    </location>
</feature>
<dbReference type="STRING" id="698762.SAMN00808754_2097"/>
<dbReference type="GO" id="GO:0005886">
    <property type="term" value="C:plasma membrane"/>
    <property type="evidence" value="ECO:0007669"/>
    <property type="project" value="UniProtKB-SubCell"/>
</dbReference>
<evidence type="ECO:0000313" key="9">
    <source>
        <dbReference type="Proteomes" id="UP000192569"/>
    </source>
</evidence>
<dbReference type="InterPro" id="IPR005614">
    <property type="entry name" value="NrfD-like"/>
</dbReference>
<evidence type="ECO:0000313" key="8">
    <source>
        <dbReference type="EMBL" id="SMB98050.1"/>
    </source>
</evidence>
<keyword evidence="3" id="KW-1003">Cell membrane</keyword>
<name>A0A1W1VXS3_9FIRM</name>
<keyword evidence="6 7" id="KW-0472">Membrane</keyword>
<feature type="transmembrane region" description="Helical" evidence="7">
    <location>
        <begin position="207"/>
        <end position="230"/>
    </location>
</feature>
<feature type="transmembrane region" description="Helical" evidence="7">
    <location>
        <begin position="318"/>
        <end position="341"/>
    </location>
</feature>
<dbReference type="Pfam" id="PF03916">
    <property type="entry name" value="NrfD"/>
    <property type="match status" value="1"/>
</dbReference>
<keyword evidence="4 7" id="KW-0812">Transmembrane</keyword>
<feature type="transmembrane region" description="Helical" evidence="7">
    <location>
        <begin position="175"/>
        <end position="195"/>
    </location>
</feature>
<dbReference type="InterPro" id="IPR052049">
    <property type="entry name" value="Electron_transfer_protein"/>
</dbReference>
<dbReference type="PANTHER" id="PTHR34856:SF2">
    <property type="entry name" value="PROTEIN NRFD"/>
    <property type="match status" value="1"/>
</dbReference>
<dbReference type="EMBL" id="LT838272">
    <property type="protein sequence ID" value="SMB98050.1"/>
    <property type="molecule type" value="Genomic_DNA"/>
</dbReference>
<evidence type="ECO:0000256" key="4">
    <source>
        <dbReference type="ARBA" id="ARBA00022692"/>
    </source>
</evidence>
<evidence type="ECO:0000256" key="7">
    <source>
        <dbReference type="SAM" id="Phobius"/>
    </source>
</evidence>
<reference evidence="8 9" key="1">
    <citation type="submission" date="2017-04" db="EMBL/GenBank/DDBJ databases">
        <authorList>
            <person name="Afonso C.L."/>
            <person name="Miller P.J."/>
            <person name="Scott M.A."/>
            <person name="Spackman E."/>
            <person name="Goraichik I."/>
            <person name="Dimitrov K.M."/>
            <person name="Suarez D.L."/>
            <person name="Swayne D.E."/>
        </authorList>
    </citation>
    <scope>NUCLEOTIDE SEQUENCE [LARGE SCALE GENOMIC DNA]</scope>
    <source>
        <strain evidence="8 9">ToBE</strain>
    </source>
</reference>
<comment type="similarity">
    <text evidence="2">Belongs to the NrfD family.</text>
</comment>
<evidence type="ECO:0000256" key="5">
    <source>
        <dbReference type="ARBA" id="ARBA00022989"/>
    </source>
</evidence>
<dbReference type="AlphaFoldDB" id="A0A1W1VXS3"/>
<dbReference type="RefSeq" id="WP_084665665.1">
    <property type="nucleotide sequence ID" value="NZ_LT838272.1"/>
</dbReference>
<sequence>MRRRNRALILALFLLLASLSAWVYQVRAGLIITHMRNPFSWGLYIATFAFFVGIAAGGLIVSSAVYLFSLEALKPFTRIASLSAFASILAAAVIILPDLGRVDRIYFLLLHPNFRSPLIWDVIVVSSYIVLTFLSVYFQLLPDWKREGRGFLNHWTRKLSQEEVKKISTTWSKRIAFVGLPVAILIHTITALIFATQVSREWWYTTILPADFIAVAVSSGAALCLLIALLGIGEEGFPHYAAAFTILSRIAAGSLLVHLFLVATDLVIHWWWGNPEELELLSLLFRRYGALYGLEVVLTVFSMVYFLTSRGISSPRALLGGCLILLAGVFIHRLNLLFPAFNHFPLALTLPGTESELWSYPVAVGQFQPGNPIFVSTWPYVPSAWEIIIDLLPFALALITCSWMISSYNLLPTTWEGKTRTIPFSTTQSLNL</sequence>
<organism evidence="8 9">
    <name type="scientific">Thermanaeromonas toyohensis ToBE</name>
    <dbReference type="NCBI Taxonomy" id="698762"/>
    <lineage>
        <taxon>Bacteria</taxon>
        <taxon>Bacillati</taxon>
        <taxon>Bacillota</taxon>
        <taxon>Clostridia</taxon>
        <taxon>Neomoorellales</taxon>
        <taxon>Neomoorellaceae</taxon>
        <taxon>Thermanaeromonas</taxon>
    </lineage>
</organism>
<comment type="subcellular location">
    <subcellularLocation>
        <location evidence="1">Cell membrane</location>
        <topology evidence="1">Multi-pass membrane protein</topology>
    </subcellularLocation>
</comment>
<evidence type="ECO:0000256" key="3">
    <source>
        <dbReference type="ARBA" id="ARBA00022475"/>
    </source>
</evidence>
<dbReference type="PANTHER" id="PTHR34856">
    <property type="entry name" value="PROTEIN NRFD"/>
    <property type="match status" value="1"/>
</dbReference>
<evidence type="ECO:0000256" key="1">
    <source>
        <dbReference type="ARBA" id="ARBA00004651"/>
    </source>
</evidence>
<evidence type="ECO:0000256" key="2">
    <source>
        <dbReference type="ARBA" id="ARBA00008929"/>
    </source>
</evidence>
<protein>
    <submittedName>
        <fullName evidence="8">Prokaryotic molybdopterin-containing oxidoreductase family, membrane subunit</fullName>
    </submittedName>
</protein>
<feature type="transmembrane region" description="Helical" evidence="7">
    <location>
        <begin position="79"/>
        <end position="97"/>
    </location>
</feature>
<dbReference type="OrthoDB" id="9768846at2"/>
<accession>A0A1W1VXS3</accession>
<evidence type="ECO:0000256" key="6">
    <source>
        <dbReference type="ARBA" id="ARBA00023136"/>
    </source>
</evidence>
<feature type="transmembrane region" description="Helical" evidence="7">
    <location>
        <begin position="44"/>
        <end position="67"/>
    </location>
</feature>